<comment type="caution">
    <text evidence="3">The sequence shown here is derived from an EMBL/GenBank/DDBJ whole genome shotgun (WGS) entry which is preliminary data.</text>
</comment>
<gene>
    <name evidence="2" type="ORF">DPMN_147454</name>
    <name evidence="3" type="ORF">DPMN_147507</name>
</gene>
<reference evidence="3" key="2">
    <citation type="submission" date="2020-11" db="EMBL/GenBank/DDBJ databases">
        <authorList>
            <person name="McCartney M.A."/>
            <person name="Auch B."/>
            <person name="Kono T."/>
            <person name="Mallez S."/>
            <person name="Becker A."/>
            <person name="Gohl D.M."/>
            <person name="Silverstein K.A.T."/>
            <person name="Koren S."/>
            <person name="Bechman K.B."/>
            <person name="Herman A."/>
            <person name="Abrahante J.E."/>
            <person name="Garbe J."/>
        </authorList>
    </citation>
    <scope>NUCLEOTIDE SEQUENCE</scope>
    <source>
        <strain evidence="3">Duluth1</strain>
        <tissue evidence="3">Whole animal</tissue>
    </source>
</reference>
<proteinExistence type="predicted"/>
<feature type="region of interest" description="Disordered" evidence="1">
    <location>
        <begin position="1"/>
        <end position="23"/>
    </location>
</feature>
<dbReference type="Proteomes" id="UP000828390">
    <property type="component" value="Unassembled WGS sequence"/>
</dbReference>
<evidence type="ECO:0000313" key="4">
    <source>
        <dbReference type="Proteomes" id="UP000828390"/>
    </source>
</evidence>
<dbReference type="EMBL" id="JAIWYP010000007">
    <property type="protein sequence ID" value="KAH3793979.1"/>
    <property type="molecule type" value="Genomic_DNA"/>
</dbReference>
<name>A0A9D4FA03_DREPO</name>
<accession>A0A9D4FA03</accession>
<protein>
    <submittedName>
        <fullName evidence="3">Uncharacterized protein</fullName>
    </submittedName>
</protein>
<dbReference type="AlphaFoldDB" id="A0A9D4FA03"/>
<sequence>MYGSHGESAALSSQGKCKSRRERADIHDGHTLMNLKKSRCCILRSTAGVFAESLDDLHQPFVYVETSHNMS</sequence>
<organism evidence="3 4">
    <name type="scientific">Dreissena polymorpha</name>
    <name type="common">Zebra mussel</name>
    <name type="synonym">Mytilus polymorpha</name>
    <dbReference type="NCBI Taxonomy" id="45954"/>
    <lineage>
        <taxon>Eukaryota</taxon>
        <taxon>Metazoa</taxon>
        <taxon>Spiralia</taxon>
        <taxon>Lophotrochozoa</taxon>
        <taxon>Mollusca</taxon>
        <taxon>Bivalvia</taxon>
        <taxon>Autobranchia</taxon>
        <taxon>Heteroconchia</taxon>
        <taxon>Euheterodonta</taxon>
        <taxon>Imparidentia</taxon>
        <taxon>Neoheterodontei</taxon>
        <taxon>Myida</taxon>
        <taxon>Dreissenoidea</taxon>
        <taxon>Dreissenidae</taxon>
        <taxon>Dreissena</taxon>
    </lineage>
</organism>
<dbReference type="EMBL" id="JAIWYP010000007">
    <property type="protein sequence ID" value="KAH3793928.1"/>
    <property type="molecule type" value="Genomic_DNA"/>
</dbReference>
<evidence type="ECO:0000313" key="2">
    <source>
        <dbReference type="EMBL" id="KAH3793928.1"/>
    </source>
</evidence>
<keyword evidence="4" id="KW-1185">Reference proteome</keyword>
<evidence type="ECO:0000313" key="3">
    <source>
        <dbReference type="EMBL" id="KAH3793979.1"/>
    </source>
</evidence>
<reference evidence="3" key="1">
    <citation type="journal article" date="2019" name="bioRxiv">
        <title>The Genome of the Zebra Mussel, Dreissena polymorpha: A Resource for Invasive Species Research.</title>
        <authorList>
            <person name="McCartney M.A."/>
            <person name="Auch B."/>
            <person name="Kono T."/>
            <person name="Mallez S."/>
            <person name="Zhang Y."/>
            <person name="Obille A."/>
            <person name="Becker A."/>
            <person name="Abrahante J.E."/>
            <person name="Garbe J."/>
            <person name="Badalamenti J.P."/>
            <person name="Herman A."/>
            <person name="Mangelson H."/>
            <person name="Liachko I."/>
            <person name="Sullivan S."/>
            <person name="Sone E.D."/>
            <person name="Koren S."/>
            <person name="Silverstein K.A.T."/>
            <person name="Beckman K.B."/>
            <person name="Gohl D.M."/>
        </authorList>
    </citation>
    <scope>NUCLEOTIDE SEQUENCE</scope>
    <source>
        <strain evidence="3">Duluth1</strain>
        <tissue evidence="3">Whole animal</tissue>
    </source>
</reference>
<evidence type="ECO:0000256" key="1">
    <source>
        <dbReference type="SAM" id="MobiDB-lite"/>
    </source>
</evidence>